<feature type="chain" id="PRO_5019444610" evidence="5">
    <location>
        <begin position="23"/>
        <end position="244"/>
    </location>
</feature>
<evidence type="ECO:0000256" key="1">
    <source>
        <dbReference type="ARBA" id="ARBA00004370"/>
    </source>
</evidence>
<evidence type="ECO:0000256" key="2">
    <source>
        <dbReference type="ARBA" id="ARBA00022692"/>
    </source>
</evidence>
<protein>
    <submittedName>
        <fullName evidence="7">Glutamate receptor: ionotropic kainate 2-like protein</fullName>
    </submittedName>
</protein>
<organism evidence="7 8">
    <name type="scientific">Leptotrombidium deliense</name>
    <dbReference type="NCBI Taxonomy" id="299467"/>
    <lineage>
        <taxon>Eukaryota</taxon>
        <taxon>Metazoa</taxon>
        <taxon>Ecdysozoa</taxon>
        <taxon>Arthropoda</taxon>
        <taxon>Chelicerata</taxon>
        <taxon>Arachnida</taxon>
        <taxon>Acari</taxon>
        <taxon>Acariformes</taxon>
        <taxon>Trombidiformes</taxon>
        <taxon>Prostigmata</taxon>
        <taxon>Anystina</taxon>
        <taxon>Parasitengona</taxon>
        <taxon>Trombiculoidea</taxon>
        <taxon>Trombiculidae</taxon>
        <taxon>Leptotrombidium</taxon>
    </lineage>
</organism>
<keyword evidence="7" id="KW-0675">Receptor</keyword>
<keyword evidence="3" id="KW-1133">Transmembrane helix</keyword>
<reference evidence="7 8" key="1">
    <citation type="journal article" date="2018" name="Gigascience">
        <title>Genomes of trombidid mites reveal novel predicted allergens and laterally-transferred genes associated with secondary metabolism.</title>
        <authorList>
            <person name="Dong X."/>
            <person name="Chaisiri K."/>
            <person name="Xia D."/>
            <person name="Armstrong S.D."/>
            <person name="Fang Y."/>
            <person name="Donnelly M.J."/>
            <person name="Kadowaki T."/>
            <person name="McGarry J.W."/>
            <person name="Darby A.C."/>
            <person name="Makepeace B.L."/>
        </authorList>
    </citation>
    <scope>NUCLEOTIDE SEQUENCE [LARGE SCALE GENOMIC DNA]</scope>
    <source>
        <strain evidence="7">UoL-UT</strain>
    </source>
</reference>
<sequence length="244" mass="28694">MFSMNTRLFIAIYLRFIKMCDLVEDGVWAIFGPQVPAVGWLVRSCAHHLHIPHILLSWDYRTPKSLFKRNINQSDFTLNLYPDPSSLSKAFMDLVIYREWKEFTLIYEENEGSFPRISFLLQTIFDKSKNGKINARRRHASLSKERFWSSLSLNTASFAGLIKLKDLLRISTVKEKVKITIRQHHSSQSYKKIFKYAQKRGEKNFVLSVSSDKVHEILYQVRIYVCTAFATRLRALKEKRRIHS</sequence>
<dbReference type="InterPro" id="IPR001828">
    <property type="entry name" value="ANF_lig-bd_rcpt"/>
</dbReference>
<keyword evidence="8" id="KW-1185">Reference proteome</keyword>
<comment type="caution">
    <text evidence="7">The sequence shown here is derived from an EMBL/GenBank/DDBJ whole genome shotgun (WGS) entry which is preliminary data.</text>
</comment>
<evidence type="ECO:0000256" key="5">
    <source>
        <dbReference type="SAM" id="SignalP"/>
    </source>
</evidence>
<comment type="subcellular location">
    <subcellularLocation>
        <location evidence="1">Membrane</location>
    </subcellularLocation>
</comment>
<dbReference type="AlphaFoldDB" id="A0A443SC51"/>
<evidence type="ECO:0000313" key="7">
    <source>
        <dbReference type="EMBL" id="RWS25123.1"/>
    </source>
</evidence>
<dbReference type="Proteomes" id="UP000288716">
    <property type="component" value="Unassembled WGS sequence"/>
</dbReference>
<evidence type="ECO:0000313" key="8">
    <source>
        <dbReference type="Proteomes" id="UP000288716"/>
    </source>
</evidence>
<evidence type="ECO:0000259" key="6">
    <source>
        <dbReference type="Pfam" id="PF01094"/>
    </source>
</evidence>
<dbReference type="EMBL" id="NCKV01004030">
    <property type="protein sequence ID" value="RWS25123.1"/>
    <property type="molecule type" value="Genomic_DNA"/>
</dbReference>
<dbReference type="GO" id="GO:0016020">
    <property type="term" value="C:membrane"/>
    <property type="evidence" value="ECO:0007669"/>
    <property type="project" value="UniProtKB-SubCell"/>
</dbReference>
<dbReference type="Pfam" id="PF01094">
    <property type="entry name" value="ANF_receptor"/>
    <property type="match status" value="1"/>
</dbReference>
<keyword evidence="5" id="KW-0732">Signal</keyword>
<dbReference type="Gene3D" id="3.40.50.2300">
    <property type="match status" value="2"/>
</dbReference>
<keyword evidence="2" id="KW-0812">Transmembrane</keyword>
<evidence type="ECO:0000256" key="3">
    <source>
        <dbReference type="ARBA" id="ARBA00022989"/>
    </source>
</evidence>
<feature type="signal peptide" evidence="5">
    <location>
        <begin position="1"/>
        <end position="22"/>
    </location>
</feature>
<feature type="domain" description="Receptor ligand binding region" evidence="6">
    <location>
        <begin position="20"/>
        <end position="120"/>
    </location>
</feature>
<evidence type="ECO:0000256" key="4">
    <source>
        <dbReference type="ARBA" id="ARBA00023136"/>
    </source>
</evidence>
<name>A0A443SC51_9ACAR</name>
<proteinExistence type="predicted"/>
<dbReference type="InterPro" id="IPR028082">
    <property type="entry name" value="Peripla_BP_I"/>
</dbReference>
<accession>A0A443SC51</accession>
<dbReference type="SUPFAM" id="SSF53822">
    <property type="entry name" value="Periplasmic binding protein-like I"/>
    <property type="match status" value="1"/>
</dbReference>
<gene>
    <name evidence="7" type="ORF">B4U80_04330</name>
</gene>
<keyword evidence="4" id="KW-0472">Membrane</keyword>
<dbReference type="VEuPathDB" id="VectorBase:LDEU006917"/>
<dbReference type="OrthoDB" id="5984008at2759"/>